<dbReference type="SMART" id="SM00388">
    <property type="entry name" value="HisKA"/>
    <property type="match status" value="1"/>
</dbReference>
<keyword evidence="4" id="KW-0805">Transcription regulation</keyword>
<dbReference type="Gene3D" id="3.30.565.10">
    <property type="entry name" value="Histidine kinase-like ATPase, C-terminal domain"/>
    <property type="match status" value="1"/>
</dbReference>
<reference evidence="14" key="1">
    <citation type="journal article" date="2019" name="Int. J. Syst. Evol. Microbiol.">
        <title>The Global Catalogue of Microorganisms (GCM) 10K type strain sequencing project: providing services to taxonomists for standard genome sequencing and annotation.</title>
        <authorList>
            <consortium name="The Broad Institute Genomics Platform"/>
            <consortium name="The Broad Institute Genome Sequencing Center for Infectious Disease"/>
            <person name="Wu L."/>
            <person name="Ma J."/>
        </authorList>
    </citation>
    <scope>NUCLEOTIDE SEQUENCE [LARGE SCALE GENOMIC DNA]</scope>
    <source>
        <strain evidence="14">CCUG 60529</strain>
    </source>
</reference>
<keyword evidence="9" id="KW-0472">Membrane</keyword>
<dbReference type="SUPFAM" id="SSF46689">
    <property type="entry name" value="Homeodomain-like"/>
    <property type="match status" value="1"/>
</dbReference>
<comment type="catalytic activity">
    <reaction evidence="1">
        <text>ATP + protein L-histidine = ADP + protein N-phospho-L-histidine.</text>
        <dbReference type="EC" id="2.7.13.3"/>
    </reaction>
</comment>
<organism evidence="13 14">
    <name type="scientific">Mariniflexile aquimaris</name>
    <dbReference type="NCBI Taxonomy" id="881009"/>
    <lineage>
        <taxon>Bacteria</taxon>
        <taxon>Pseudomonadati</taxon>
        <taxon>Bacteroidota</taxon>
        <taxon>Flavobacteriia</taxon>
        <taxon>Flavobacteriales</taxon>
        <taxon>Flavobacteriaceae</taxon>
        <taxon>Mariniflexile</taxon>
    </lineage>
</organism>
<dbReference type="RefSeq" id="WP_379940309.1">
    <property type="nucleotide sequence ID" value="NZ_JBHTIB010000008.1"/>
</dbReference>
<keyword evidence="8" id="KW-0175">Coiled coil</keyword>
<feature type="domain" description="Response regulatory" evidence="12">
    <location>
        <begin position="661"/>
        <end position="775"/>
    </location>
</feature>
<dbReference type="Pfam" id="PF13407">
    <property type="entry name" value="Peripla_BP_4"/>
    <property type="match status" value="1"/>
</dbReference>
<evidence type="ECO:0000256" key="2">
    <source>
        <dbReference type="ARBA" id="ARBA00012438"/>
    </source>
</evidence>
<evidence type="ECO:0000256" key="4">
    <source>
        <dbReference type="ARBA" id="ARBA00023015"/>
    </source>
</evidence>
<dbReference type="InterPro" id="IPR011006">
    <property type="entry name" value="CheY-like_superfamily"/>
</dbReference>
<dbReference type="Gene3D" id="1.10.10.60">
    <property type="entry name" value="Homeodomain-like"/>
    <property type="match status" value="2"/>
</dbReference>
<dbReference type="InterPro" id="IPR001789">
    <property type="entry name" value="Sig_transdc_resp-reg_receiver"/>
</dbReference>
<dbReference type="Pfam" id="PF12833">
    <property type="entry name" value="HTH_18"/>
    <property type="match status" value="1"/>
</dbReference>
<evidence type="ECO:0000256" key="1">
    <source>
        <dbReference type="ARBA" id="ARBA00000085"/>
    </source>
</evidence>
<evidence type="ECO:0000256" key="3">
    <source>
        <dbReference type="ARBA" id="ARBA00022553"/>
    </source>
</evidence>
<keyword evidence="9" id="KW-0812">Transmembrane</keyword>
<dbReference type="SMART" id="SM00387">
    <property type="entry name" value="HATPase_c"/>
    <property type="match status" value="1"/>
</dbReference>
<dbReference type="InterPro" id="IPR025997">
    <property type="entry name" value="SBP_2_dom"/>
</dbReference>
<keyword evidence="9" id="KW-1133">Transmembrane helix</keyword>
<dbReference type="Pfam" id="PF00072">
    <property type="entry name" value="Response_reg"/>
    <property type="match status" value="1"/>
</dbReference>
<dbReference type="SMART" id="SM00448">
    <property type="entry name" value="REC"/>
    <property type="match status" value="1"/>
</dbReference>
<evidence type="ECO:0000259" key="10">
    <source>
        <dbReference type="PROSITE" id="PS01124"/>
    </source>
</evidence>
<dbReference type="PRINTS" id="PR00032">
    <property type="entry name" value="HTHARAC"/>
</dbReference>
<dbReference type="InterPro" id="IPR009057">
    <property type="entry name" value="Homeodomain-like_sf"/>
</dbReference>
<name>A0ABW3BRT5_9FLAO</name>
<evidence type="ECO:0000256" key="8">
    <source>
        <dbReference type="SAM" id="Coils"/>
    </source>
</evidence>
<dbReference type="InterPro" id="IPR028082">
    <property type="entry name" value="Peripla_BP_I"/>
</dbReference>
<dbReference type="PANTHER" id="PTHR43547">
    <property type="entry name" value="TWO-COMPONENT HISTIDINE KINASE"/>
    <property type="match status" value="1"/>
</dbReference>
<dbReference type="EMBL" id="JBHTIB010000008">
    <property type="protein sequence ID" value="MFD0835280.1"/>
    <property type="molecule type" value="Genomic_DNA"/>
</dbReference>
<feature type="coiled-coil region" evidence="8">
    <location>
        <begin position="309"/>
        <end position="336"/>
    </location>
</feature>
<dbReference type="InterPro" id="IPR018060">
    <property type="entry name" value="HTH_AraC"/>
</dbReference>
<dbReference type="InterPro" id="IPR036097">
    <property type="entry name" value="HisK_dim/P_sf"/>
</dbReference>
<dbReference type="PANTHER" id="PTHR43547:SF2">
    <property type="entry name" value="HYBRID SIGNAL TRANSDUCTION HISTIDINE KINASE C"/>
    <property type="match status" value="1"/>
</dbReference>
<protein>
    <recommendedName>
        <fullName evidence="2">histidine kinase</fullName>
        <ecNumber evidence="2">2.7.13.3</ecNumber>
    </recommendedName>
</protein>
<evidence type="ECO:0000256" key="7">
    <source>
        <dbReference type="PROSITE-ProRule" id="PRU00169"/>
    </source>
</evidence>
<comment type="caution">
    <text evidence="13">The sequence shown here is derived from an EMBL/GenBank/DDBJ whole genome shotgun (WGS) entry which is preliminary data.</text>
</comment>
<dbReference type="EC" id="2.7.13.3" evidence="2"/>
<dbReference type="SUPFAM" id="SSF53822">
    <property type="entry name" value="Periplasmic binding protein-like I"/>
    <property type="match status" value="1"/>
</dbReference>
<dbReference type="PROSITE" id="PS01124">
    <property type="entry name" value="HTH_ARAC_FAMILY_2"/>
    <property type="match status" value="1"/>
</dbReference>
<gene>
    <name evidence="13" type="ORF">ACFQ0I_05860</name>
</gene>
<dbReference type="SMART" id="SM00342">
    <property type="entry name" value="HTH_ARAC"/>
    <property type="match status" value="1"/>
</dbReference>
<dbReference type="SUPFAM" id="SSF47384">
    <property type="entry name" value="Homodimeric domain of signal transducing histidine kinase"/>
    <property type="match status" value="1"/>
</dbReference>
<feature type="transmembrane region" description="Helical" evidence="9">
    <location>
        <begin position="346"/>
        <end position="368"/>
    </location>
</feature>
<dbReference type="Gene3D" id="1.10.287.130">
    <property type="match status" value="1"/>
</dbReference>
<feature type="transmembrane region" description="Helical" evidence="9">
    <location>
        <begin position="6"/>
        <end position="24"/>
    </location>
</feature>
<dbReference type="CDD" id="cd00082">
    <property type="entry name" value="HisKA"/>
    <property type="match status" value="1"/>
</dbReference>
<dbReference type="InterPro" id="IPR003661">
    <property type="entry name" value="HisK_dim/P_dom"/>
</dbReference>
<dbReference type="Proteomes" id="UP001597011">
    <property type="component" value="Unassembled WGS sequence"/>
</dbReference>
<evidence type="ECO:0000313" key="14">
    <source>
        <dbReference type="Proteomes" id="UP001597011"/>
    </source>
</evidence>
<keyword evidence="5" id="KW-0238">DNA-binding</keyword>
<dbReference type="InterPro" id="IPR036890">
    <property type="entry name" value="HATPase_C_sf"/>
</dbReference>
<dbReference type="CDD" id="cd06308">
    <property type="entry name" value="PBP1_sensor_kinase-like"/>
    <property type="match status" value="1"/>
</dbReference>
<evidence type="ECO:0000256" key="9">
    <source>
        <dbReference type="SAM" id="Phobius"/>
    </source>
</evidence>
<dbReference type="PROSITE" id="PS50110">
    <property type="entry name" value="RESPONSE_REGULATORY"/>
    <property type="match status" value="1"/>
</dbReference>
<evidence type="ECO:0000256" key="5">
    <source>
        <dbReference type="ARBA" id="ARBA00023125"/>
    </source>
</evidence>
<keyword evidence="3 7" id="KW-0597">Phosphoprotein</keyword>
<feature type="domain" description="HTH araC/xylS-type" evidence="10">
    <location>
        <begin position="807"/>
        <end position="907"/>
    </location>
</feature>
<feature type="modified residue" description="4-aspartylphosphate" evidence="7">
    <location>
        <position position="708"/>
    </location>
</feature>
<dbReference type="InterPro" id="IPR005467">
    <property type="entry name" value="His_kinase_dom"/>
</dbReference>
<accession>A0ABW3BRT5</accession>
<proteinExistence type="predicted"/>
<keyword evidence="6" id="KW-0804">Transcription</keyword>
<dbReference type="Pfam" id="PF00512">
    <property type="entry name" value="HisKA"/>
    <property type="match status" value="1"/>
</dbReference>
<dbReference type="InterPro" id="IPR020449">
    <property type="entry name" value="Tscrpt_reg_AraC-type_HTH"/>
</dbReference>
<keyword evidence="14" id="KW-1185">Reference proteome</keyword>
<evidence type="ECO:0000259" key="12">
    <source>
        <dbReference type="PROSITE" id="PS50110"/>
    </source>
</evidence>
<evidence type="ECO:0000256" key="6">
    <source>
        <dbReference type="ARBA" id="ARBA00023163"/>
    </source>
</evidence>
<dbReference type="PROSITE" id="PS50109">
    <property type="entry name" value="HIS_KIN"/>
    <property type="match status" value="1"/>
</dbReference>
<dbReference type="InterPro" id="IPR003594">
    <property type="entry name" value="HATPase_dom"/>
</dbReference>
<evidence type="ECO:0000259" key="11">
    <source>
        <dbReference type="PROSITE" id="PS50109"/>
    </source>
</evidence>
<dbReference type="Gene3D" id="3.40.50.2300">
    <property type="match status" value="3"/>
</dbReference>
<dbReference type="SUPFAM" id="SSF55874">
    <property type="entry name" value="ATPase domain of HSP90 chaperone/DNA topoisomerase II/histidine kinase"/>
    <property type="match status" value="1"/>
</dbReference>
<dbReference type="SUPFAM" id="SSF52172">
    <property type="entry name" value="CheY-like"/>
    <property type="match status" value="1"/>
</dbReference>
<feature type="domain" description="Histidine kinase" evidence="11">
    <location>
        <begin position="402"/>
        <end position="617"/>
    </location>
</feature>
<dbReference type="Pfam" id="PF02518">
    <property type="entry name" value="HATPase_c"/>
    <property type="match status" value="1"/>
</dbReference>
<sequence length="908" mass="104461">MPNINFIQISKFIVLIGFVFFISCNNDNESKKYKIGFSQCISTDDWRKSMDHEMKVEASLNEEIDLNIFQANGNIELQKSQIEFMISNRFDVIIVSPLSSEPLVPIIEKAYDKGISVIIVDRKINSQKFTAYIGANNIDVGRTAANYIASQNEKKINVLELRGGDDSSPVIERHSGFNQVVDNEPNITVCYSIKDGDIGRRIPQIIDSLNVKPINYVFAFNDGIAYNTWKIFKSKGIEKTIKFIGVDGLNGENNGIQLVQKGILAATILYPTGGDEAIKIAIKILRKEKVPKNNILSTTVIDYRNAEIMKNQYDKINKHQNDIEIQQEKIKKQEQTYTTQNKTLKLVLGLLIISIFLIILTIYSWSLIRRKKRQLEISNKKILVQRDQIKTSNDARLNFFTGLSHEFKTPITLILSSIESIIEDNIKRDFKLKNELGLIFNNSKRLLRLINQLLDFRKVEDRKFILRASETNIFNFTNSIYRDFEREAIKRNIDFQIHSNNEDLLVYIDRNLMDKVFFNLLSNAFKFTPNNGKISIDIIDNKTTNFVNIHFKDSGIGIPENELKNVFKPFFQGSNNNNLSSGIGLHISKEFIDLHKGKIEIKSNNGVEIIIVLYKDRTHLNSNQIVIESENLENPNLNFITDYDDDFTPVILNKNESERFSILIIEDNSDLVKFLRNKLSQVYEIHQSDGHDGIEKAFEIIPDIIICDVNLPIKNGFEICEILKKDLRTSHIPTIILTALNNKESYIKGLESGADLFLTKPFSLSILFQSVKTLLYNREKLRYYYINNIHKLNENHDFIATEQDFLHKMNAIISENLDNSNFTVEILAEELGISRVQLYRKIKAILDMKVSDYIQNIRLEKAEGMLKNNLNLSISEIAYSTGFSSQSYFSTSFKIKFGVTPKRFRDKL</sequence>
<evidence type="ECO:0000313" key="13">
    <source>
        <dbReference type="EMBL" id="MFD0835280.1"/>
    </source>
</evidence>